<dbReference type="GO" id="GO:0009654">
    <property type="term" value="C:photosystem II oxygen evolving complex"/>
    <property type="evidence" value="ECO:0007669"/>
    <property type="project" value="InterPro"/>
</dbReference>
<dbReference type="SUPFAM" id="SSF55724">
    <property type="entry name" value="Mog1p/PsbP-like"/>
    <property type="match status" value="1"/>
</dbReference>
<dbReference type="GO" id="GO:0019898">
    <property type="term" value="C:extrinsic component of membrane"/>
    <property type="evidence" value="ECO:0007669"/>
    <property type="project" value="InterPro"/>
</dbReference>
<protein>
    <recommendedName>
        <fullName evidence="1">PsbP C-terminal domain-containing protein</fullName>
    </recommendedName>
</protein>
<dbReference type="Pfam" id="PF01789">
    <property type="entry name" value="PsbP"/>
    <property type="match status" value="1"/>
</dbReference>
<dbReference type="EMBL" id="HBHY01002921">
    <property type="protein sequence ID" value="CAE0128151.1"/>
    <property type="molecule type" value="Transcribed_RNA"/>
</dbReference>
<dbReference type="InterPro" id="IPR002683">
    <property type="entry name" value="PsbP_C"/>
</dbReference>
<evidence type="ECO:0000313" key="2">
    <source>
        <dbReference type="EMBL" id="CAE0128149.1"/>
    </source>
</evidence>
<dbReference type="GO" id="GO:0015979">
    <property type="term" value="P:photosynthesis"/>
    <property type="evidence" value="ECO:0007669"/>
    <property type="project" value="InterPro"/>
</dbReference>
<feature type="domain" description="PsbP C-terminal" evidence="1">
    <location>
        <begin position="45"/>
        <end position="209"/>
    </location>
</feature>
<reference evidence="3" key="1">
    <citation type="submission" date="2021-01" db="EMBL/GenBank/DDBJ databases">
        <authorList>
            <person name="Corre E."/>
            <person name="Pelletier E."/>
            <person name="Niang G."/>
            <person name="Scheremetjew M."/>
            <person name="Finn R."/>
            <person name="Kale V."/>
            <person name="Holt S."/>
            <person name="Cochrane G."/>
            <person name="Meng A."/>
            <person name="Brown T."/>
            <person name="Cohen L."/>
        </authorList>
    </citation>
    <scope>NUCLEOTIDE SEQUENCE</scope>
    <source>
        <strain evidence="3">RCC927</strain>
    </source>
</reference>
<dbReference type="Gene3D" id="3.40.1000.10">
    <property type="entry name" value="Mog1/PsbP, alpha/beta/alpha sandwich"/>
    <property type="match status" value="1"/>
</dbReference>
<gene>
    <name evidence="2" type="ORF">PSIN1315_LOCUS1876</name>
    <name evidence="3" type="ORF">PSIN1315_LOCUS1877</name>
</gene>
<evidence type="ECO:0000259" key="1">
    <source>
        <dbReference type="Pfam" id="PF01789"/>
    </source>
</evidence>
<proteinExistence type="predicted"/>
<dbReference type="EMBL" id="HBHY01002920">
    <property type="protein sequence ID" value="CAE0128149.1"/>
    <property type="molecule type" value="Transcribed_RNA"/>
</dbReference>
<name>A0A7S3BAE1_9VIRI</name>
<dbReference type="AlphaFoldDB" id="A0A7S3BAE1"/>
<evidence type="ECO:0000313" key="3">
    <source>
        <dbReference type="EMBL" id="CAE0128151.1"/>
    </source>
</evidence>
<accession>A0A7S3BAE1</accession>
<organism evidence="3">
    <name type="scientific">Prasinoderma singulare</name>
    <dbReference type="NCBI Taxonomy" id="676789"/>
    <lineage>
        <taxon>Eukaryota</taxon>
        <taxon>Viridiplantae</taxon>
        <taxon>Prasinodermophyta</taxon>
        <taxon>Prasinodermophyceae</taxon>
        <taxon>Prasinodermales</taxon>
        <taxon>Prasinodermaceae</taxon>
        <taxon>Prasinoderma</taxon>
    </lineage>
</organism>
<sequence>MYGYAPPSQYTGGENSVISNGGKLANSVLSGYFLPNNMQDTADEYAFYDNSDDDYVFAYPKGWVLRPNGQRPGVSAGNFRTADRVTVDIIDAKRALPSWPKVVPKEISEAAALAAIAPDSNGYSGNGRQFLPSRIKVEPVKYEGDDREYYQIEFSSTTITRTGYDVRKGNIMAATLVAGNLFVINASARSDTYDAIEDQLRGARASFRIREGADERVARRDLAKESLQELDAGVTRPAGYGGVEGLDLADDEDDMCAGISDSAGIC</sequence>
<dbReference type="GO" id="GO:0005509">
    <property type="term" value="F:calcium ion binding"/>
    <property type="evidence" value="ECO:0007669"/>
    <property type="project" value="InterPro"/>
</dbReference>
<dbReference type="InterPro" id="IPR016123">
    <property type="entry name" value="Mog1/PsbP_a/b/a-sand"/>
</dbReference>